<organism evidence="2 3">
    <name type="scientific">Dubosiella newyorkensis</name>
    <dbReference type="NCBI Taxonomy" id="1862672"/>
    <lineage>
        <taxon>Bacteria</taxon>
        <taxon>Bacillati</taxon>
        <taxon>Bacillota</taxon>
        <taxon>Erysipelotrichia</taxon>
        <taxon>Erysipelotrichales</taxon>
        <taxon>Erysipelotrichaceae</taxon>
        <taxon>Dubosiella</taxon>
    </lineage>
</organism>
<dbReference type="CDD" id="cd06223">
    <property type="entry name" value="PRTases_typeI"/>
    <property type="match status" value="1"/>
</dbReference>
<evidence type="ECO:0008006" key="4">
    <source>
        <dbReference type="Google" id="ProtNLM"/>
    </source>
</evidence>
<keyword evidence="3" id="KW-1185">Reference proteome</keyword>
<comment type="caution">
    <text evidence="2">The sequence shown here is derived from an EMBL/GenBank/DDBJ whole genome shotgun (WGS) entry which is preliminary data.</text>
</comment>
<dbReference type="EMBL" id="MPKA01000044">
    <property type="protein sequence ID" value="OLU47630.1"/>
    <property type="molecule type" value="Genomic_DNA"/>
</dbReference>
<evidence type="ECO:0000313" key="3">
    <source>
        <dbReference type="Proteomes" id="UP000186705"/>
    </source>
</evidence>
<evidence type="ECO:0000256" key="1">
    <source>
        <dbReference type="ARBA" id="ARBA00008007"/>
    </source>
</evidence>
<sequence>MICLQKERQLPSRFLLEEDVCVCRECQKKFILHKKSYLIDQVYYHVLFEYDEWAQRLLFQYKDQRDIVLRRVFLSSQEKRFFEKMKKYTLVGLCSSEKKRQERGFEPLLEIFSEYALFVFSPFYKQEEIKQSSLSKQERARIQKILKIKEGYWMPKKKRMLVDDVLTTGNSVQAALSLIPMKEVFVLFAHPLWIESHQKDVKKHDSFFI</sequence>
<proteinExistence type="inferred from homology"/>
<dbReference type="PANTHER" id="PTHR47505">
    <property type="entry name" value="DNA UTILIZATION PROTEIN YHGH"/>
    <property type="match status" value="1"/>
</dbReference>
<dbReference type="STRING" id="1862672.BO225_01950"/>
<dbReference type="InterPro" id="IPR051910">
    <property type="entry name" value="ComF/GntX_DNA_util-trans"/>
</dbReference>
<name>A0A1U7NPU6_9FIRM</name>
<dbReference type="AlphaFoldDB" id="A0A1U7NPU6"/>
<dbReference type="InterPro" id="IPR029057">
    <property type="entry name" value="PRTase-like"/>
</dbReference>
<dbReference type="PANTHER" id="PTHR47505:SF1">
    <property type="entry name" value="DNA UTILIZATION PROTEIN YHGH"/>
    <property type="match status" value="1"/>
</dbReference>
<protein>
    <recommendedName>
        <fullName evidence="4">Phosphoribosyltransferase domain-containing protein</fullName>
    </recommendedName>
</protein>
<comment type="similarity">
    <text evidence="1">Belongs to the ComF/GntX family.</text>
</comment>
<gene>
    <name evidence="2" type="ORF">BO225_01950</name>
</gene>
<accession>A0A1U7NPU6</accession>
<evidence type="ECO:0000313" key="2">
    <source>
        <dbReference type="EMBL" id="OLU47630.1"/>
    </source>
</evidence>
<dbReference type="Proteomes" id="UP000186705">
    <property type="component" value="Unassembled WGS sequence"/>
</dbReference>
<dbReference type="Gene3D" id="3.40.50.2020">
    <property type="match status" value="1"/>
</dbReference>
<dbReference type="InterPro" id="IPR000836">
    <property type="entry name" value="PRTase_dom"/>
</dbReference>
<dbReference type="SUPFAM" id="SSF53271">
    <property type="entry name" value="PRTase-like"/>
    <property type="match status" value="1"/>
</dbReference>
<reference evidence="2 3" key="1">
    <citation type="submission" date="2016-11" db="EMBL/GenBank/DDBJ databases">
        <title>Description of two novel members of the family Erysipelotrichaceae: Ileibacterium lipovorans gen. nov., sp. nov. and Dubosiella newyorkensis, gen. nov., sp. nov.</title>
        <authorList>
            <person name="Cox L.M."/>
            <person name="Sohn J."/>
            <person name="Tyrrell K.L."/>
            <person name="Citron D.M."/>
            <person name="Lawson P.A."/>
            <person name="Patel N.B."/>
            <person name="Iizumi T."/>
            <person name="Perez-Perez G.I."/>
            <person name="Goldstein E.J."/>
            <person name="Blaser M.J."/>
        </authorList>
    </citation>
    <scope>NUCLEOTIDE SEQUENCE [LARGE SCALE GENOMIC DNA]</scope>
    <source>
        <strain evidence="2 3">NYU-BL-A4</strain>
    </source>
</reference>